<gene>
    <name evidence="3" type="primary">ptpA_3</name>
    <name evidence="3" type="ORF">AULFYP135_01946</name>
</gene>
<dbReference type="InterPro" id="IPR029058">
    <property type="entry name" value="AB_hydrolase_fold"/>
</dbReference>
<protein>
    <submittedName>
        <fullName evidence="3">Prolyl tripeptidyl peptidase</fullName>
        <ecNumber evidence="3">3.4.14.12</ecNumber>
    </submittedName>
</protein>
<reference evidence="3" key="1">
    <citation type="submission" date="2019-11" db="EMBL/GenBank/DDBJ databases">
        <authorList>
            <person name="Feng L."/>
        </authorList>
    </citation>
    <scope>NUCLEOTIDE SEQUENCE</scope>
    <source>
        <strain evidence="3">AundefinedLFYP135</strain>
    </source>
</reference>
<dbReference type="PANTHER" id="PTHR42776:SF27">
    <property type="entry name" value="DIPEPTIDYL PEPTIDASE FAMILY MEMBER 6"/>
    <property type="match status" value="1"/>
</dbReference>
<dbReference type="GO" id="GO:0006508">
    <property type="term" value="P:proteolysis"/>
    <property type="evidence" value="ECO:0007669"/>
    <property type="project" value="InterPro"/>
</dbReference>
<keyword evidence="1 3" id="KW-0378">Hydrolase</keyword>
<proteinExistence type="predicted"/>
<name>A0A6N2UK42_9FIRM</name>
<accession>A0A6N2UK42</accession>
<feature type="domain" description="Peptidase S9 prolyl oligopeptidase catalytic" evidence="2">
    <location>
        <begin position="436"/>
        <end position="645"/>
    </location>
</feature>
<evidence type="ECO:0000313" key="3">
    <source>
        <dbReference type="EMBL" id="VYT17313.1"/>
    </source>
</evidence>
<dbReference type="SUPFAM" id="SSF53474">
    <property type="entry name" value="alpha/beta-Hydrolases"/>
    <property type="match status" value="1"/>
</dbReference>
<dbReference type="PANTHER" id="PTHR42776">
    <property type="entry name" value="SERINE PEPTIDASE S9 FAMILY MEMBER"/>
    <property type="match status" value="1"/>
</dbReference>
<dbReference type="SUPFAM" id="SSF69322">
    <property type="entry name" value="Tricorn protease domain 2"/>
    <property type="match status" value="1"/>
</dbReference>
<dbReference type="InterPro" id="IPR001375">
    <property type="entry name" value="Peptidase_S9_cat"/>
</dbReference>
<evidence type="ECO:0000256" key="1">
    <source>
        <dbReference type="ARBA" id="ARBA00022801"/>
    </source>
</evidence>
<dbReference type="GO" id="GO:0004252">
    <property type="term" value="F:serine-type endopeptidase activity"/>
    <property type="evidence" value="ECO:0007669"/>
    <property type="project" value="TreeGrafter"/>
</dbReference>
<organism evidence="3">
    <name type="scientific">uncultured Anaerotruncus sp</name>
    <dbReference type="NCBI Taxonomy" id="905011"/>
    <lineage>
        <taxon>Bacteria</taxon>
        <taxon>Bacillati</taxon>
        <taxon>Bacillota</taxon>
        <taxon>Clostridia</taxon>
        <taxon>Eubacteriales</taxon>
        <taxon>Oscillospiraceae</taxon>
        <taxon>Anaerotruncus</taxon>
        <taxon>environmental samples</taxon>
    </lineage>
</organism>
<evidence type="ECO:0000259" key="2">
    <source>
        <dbReference type="Pfam" id="PF00326"/>
    </source>
</evidence>
<dbReference type="EMBL" id="CACRSL010000003">
    <property type="protein sequence ID" value="VYT17313.1"/>
    <property type="molecule type" value="Genomic_DNA"/>
</dbReference>
<dbReference type="AlphaFoldDB" id="A0A6N2UK42"/>
<dbReference type="Gene3D" id="3.40.50.1820">
    <property type="entry name" value="alpha/beta hydrolase"/>
    <property type="match status" value="1"/>
</dbReference>
<dbReference type="EC" id="3.4.14.12" evidence="3"/>
<dbReference type="Pfam" id="PF00326">
    <property type="entry name" value="Peptidase_S9"/>
    <property type="match status" value="1"/>
</dbReference>
<sequence>MKKIEMADLLEYRFLSRPSCSPWRDQAVFLVNKQNAHLNRYQGNLYLADLATGAVSQLTRTGKASSFVWDSDGVLLCGKKAKEGADFERLSVADGTTSPAFHFPHPVLGITPVEPGKTYLVLADVNHNQKEGLSAAQKKDEEDYIPVSELPLWDNGVGYVSGHRDALFLLEEKTGEARPITQWPFTVGAYVLTPDKKQVAYSGCSYTQLKPRQKGLYLYDIPSQTTKTILPEGEYRIGKLQMVGETLFFSASLCDKHGSSQKDDLFTCDLATLTVKKIAENDYTIGCNVSTDCRFGGGSPTGEYQGKLLYLTTEGSRVGMNLLDKAGNKEKLPEFAGAIENVSVKGEKILFVAMENGKLQELYLYDGKEYRQLTCLNEAALKNKAVSLPEYAGFTNSSGVKIDGWVIKPVDFDPNKTYPGVLSMHGGPCVAWGELFVHEMQVLAGMGYFVFLCNPRGSDGRGAEFADLRGHWGEYDFPDFMEFTDHVLALYPQMDPGRLGVIGGSYGGYMTNWIIGHTKRFAAAVSQRSFCNPISDFGVSCIGYTFDPEQFCATPWSDVELLWEHAPVKYAPDVVTPTLFIHALEDYNCPLTEGFQMFSALKYHGVESEMYLFKGENHELSRSGKPKHRQRRLFVLTDWLNRHLQ</sequence>